<feature type="domain" description="CBS" evidence="5">
    <location>
        <begin position="57"/>
        <end position="108"/>
    </location>
</feature>
<evidence type="ECO:0000256" key="3">
    <source>
        <dbReference type="ARBA" id="ARBA00023167"/>
    </source>
</evidence>
<dbReference type="Pfam" id="PF00571">
    <property type="entry name" value="CBS"/>
    <property type="match status" value="1"/>
</dbReference>
<evidence type="ECO:0000256" key="4">
    <source>
        <dbReference type="PROSITE-ProRule" id="PRU00703"/>
    </source>
</evidence>
<dbReference type="AlphaFoldDB" id="A0A424YQ63"/>
<dbReference type="SUPFAM" id="SSF54631">
    <property type="entry name" value="CBS-domain pair"/>
    <property type="match status" value="1"/>
</dbReference>
<proteinExistence type="predicted"/>
<accession>A0A424YQ63</accession>
<dbReference type="Gene3D" id="3.10.580.10">
    <property type="entry name" value="CBS-domain"/>
    <property type="match status" value="1"/>
</dbReference>
<dbReference type="InterPro" id="IPR046342">
    <property type="entry name" value="CBS_dom_sf"/>
</dbReference>
<sequence>GDAAGIISTSNLAFNSMTDNEGKLSTKNIKMGRRPVAGGDKIYRYVKEVPLVAEDIMTEPLNTINLEAKVVDAASIMLKNDVTGLPVEDNKEVIGILSRSDIIKVLLN</sequence>
<evidence type="ECO:0000256" key="2">
    <source>
        <dbReference type="ARBA" id="ARBA00023122"/>
    </source>
</evidence>
<dbReference type="Proteomes" id="UP000284763">
    <property type="component" value="Unassembled WGS sequence"/>
</dbReference>
<reference evidence="6 7" key="1">
    <citation type="submission" date="2018-08" db="EMBL/GenBank/DDBJ databases">
        <title>The metabolism and importance of syntrophic acetate oxidation coupled to methane or sulfide production in haloalkaline environments.</title>
        <authorList>
            <person name="Timmers P.H.A."/>
            <person name="Vavourakis C.D."/>
            <person name="Sorokin D.Y."/>
            <person name="Sinninghe Damste J.S."/>
            <person name="Muyzer G."/>
            <person name="Stams A.J.M."/>
            <person name="Plugge C.M."/>
        </authorList>
    </citation>
    <scope>NUCLEOTIDE SEQUENCE [LARGE SCALE GENOMIC DNA]</scope>
    <source>
        <strain evidence="6">MSAO_Arc3</strain>
    </source>
</reference>
<name>A0A424YQ63_9EURY</name>
<dbReference type="PROSITE" id="PS51371">
    <property type="entry name" value="CBS"/>
    <property type="match status" value="1"/>
</dbReference>
<dbReference type="GO" id="GO:0009086">
    <property type="term" value="P:methionine biosynthetic process"/>
    <property type="evidence" value="ECO:0007669"/>
    <property type="project" value="UniProtKB-KW"/>
</dbReference>
<dbReference type="InterPro" id="IPR051257">
    <property type="entry name" value="Diverse_CBS-Domain"/>
</dbReference>
<comment type="caution">
    <text evidence="6">The sequence shown here is derived from an EMBL/GenBank/DDBJ whole genome shotgun (WGS) entry which is preliminary data.</text>
</comment>
<keyword evidence="1" id="KW-0028">Amino-acid biosynthesis</keyword>
<dbReference type="PANTHER" id="PTHR43080:SF2">
    <property type="entry name" value="CBS DOMAIN-CONTAINING PROTEIN"/>
    <property type="match status" value="1"/>
</dbReference>
<dbReference type="EMBL" id="QZAB01000530">
    <property type="protein sequence ID" value="RQD81040.1"/>
    <property type="molecule type" value="Genomic_DNA"/>
</dbReference>
<dbReference type="InterPro" id="IPR000644">
    <property type="entry name" value="CBS_dom"/>
</dbReference>
<gene>
    <name evidence="6" type="ORF">D5R95_08340</name>
</gene>
<protein>
    <submittedName>
        <fullName evidence="6">CBS domain-containing protein</fullName>
    </submittedName>
</protein>
<evidence type="ECO:0000313" key="7">
    <source>
        <dbReference type="Proteomes" id="UP000284763"/>
    </source>
</evidence>
<evidence type="ECO:0000256" key="1">
    <source>
        <dbReference type="ARBA" id="ARBA00022605"/>
    </source>
</evidence>
<dbReference type="SMART" id="SM00116">
    <property type="entry name" value="CBS"/>
    <property type="match status" value="1"/>
</dbReference>
<organism evidence="6 7">
    <name type="scientific">Methanosalsum natronophilum</name>
    <dbReference type="NCBI Taxonomy" id="768733"/>
    <lineage>
        <taxon>Archaea</taxon>
        <taxon>Methanobacteriati</taxon>
        <taxon>Methanobacteriota</taxon>
        <taxon>Stenosarchaea group</taxon>
        <taxon>Methanomicrobia</taxon>
        <taxon>Methanosarcinales</taxon>
        <taxon>Methanosarcinaceae</taxon>
        <taxon>Methanosalsum</taxon>
    </lineage>
</organism>
<keyword evidence="2 4" id="KW-0129">CBS domain</keyword>
<evidence type="ECO:0000259" key="5">
    <source>
        <dbReference type="PROSITE" id="PS51371"/>
    </source>
</evidence>
<dbReference type="PANTHER" id="PTHR43080">
    <property type="entry name" value="CBS DOMAIN-CONTAINING PROTEIN CBSX3, MITOCHONDRIAL"/>
    <property type="match status" value="1"/>
</dbReference>
<evidence type="ECO:0000313" key="6">
    <source>
        <dbReference type="EMBL" id="RQD81040.1"/>
    </source>
</evidence>
<feature type="non-terminal residue" evidence="6">
    <location>
        <position position="1"/>
    </location>
</feature>
<keyword evidence="3" id="KW-0486">Methionine biosynthesis</keyword>